<dbReference type="Proteomes" id="UP000693738">
    <property type="component" value="Unassembled WGS sequence"/>
</dbReference>
<accession>A0A8J2J321</accession>
<evidence type="ECO:0000313" key="4">
    <source>
        <dbReference type="Proteomes" id="UP000693738"/>
    </source>
</evidence>
<proteinExistence type="predicted"/>
<organism evidence="3 4">
    <name type="scientific">Fusarium equiseti</name>
    <name type="common">Fusarium scirpi</name>
    <dbReference type="NCBI Taxonomy" id="61235"/>
    <lineage>
        <taxon>Eukaryota</taxon>
        <taxon>Fungi</taxon>
        <taxon>Dikarya</taxon>
        <taxon>Ascomycota</taxon>
        <taxon>Pezizomycotina</taxon>
        <taxon>Sordariomycetes</taxon>
        <taxon>Hypocreomycetidae</taxon>
        <taxon>Hypocreales</taxon>
        <taxon>Nectriaceae</taxon>
        <taxon>Fusarium</taxon>
        <taxon>Fusarium incarnatum-equiseti species complex</taxon>
    </lineage>
</organism>
<dbReference type="EMBL" id="CAJSTJ010000136">
    <property type="protein sequence ID" value="CAG7560623.1"/>
    <property type="molecule type" value="Genomic_DNA"/>
</dbReference>
<feature type="region of interest" description="Disordered" evidence="1">
    <location>
        <begin position="61"/>
        <end position="123"/>
    </location>
</feature>
<dbReference type="AlphaFoldDB" id="A0A8J2J321"/>
<keyword evidence="2" id="KW-0812">Transmembrane</keyword>
<feature type="compositionally biased region" description="Basic residues" evidence="1">
    <location>
        <begin position="109"/>
        <end position="122"/>
    </location>
</feature>
<evidence type="ECO:0000313" key="3">
    <source>
        <dbReference type="EMBL" id="CAG7560623.1"/>
    </source>
</evidence>
<evidence type="ECO:0000256" key="1">
    <source>
        <dbReference type="SAM" id="MobiDB-lite"/>
    </source>
</evidence>
<keyword evidence="2" id="KW-1133">Transmembrane helix</keyword>
<comment type="caution">
    <text evidence="3">The sequence shown here is derived from an EMBL/GenBank/DDBJ whole genome shotgun (WGS) entry which is preliminary data.</text>
</comment>
<protein>
    <submittedName>
        <fullName evidence="3">Uncharacterized protein</fullName>
    </submittedName>
</protein>
<feature type="transmembrane region" description="Helical" evidence="2">
    <location>
        <begin position="171"/>
        <end position="192"/>
    </location>
</feature>
<name>A0A8J2J321_FUSEQ</name>
<reference evidence="3" key="1">
    <citation type="submission" date="2021-05" db="EMBL/GenBank/DDBJ databases">
        <authorList>
            <person name="Khan N."/>
        </authorList>
    </citation>
    <scope>NUCLEOTIDE SEQUENCE</scope>
</reference>
<feature type="transmembrane region" description="Helical" evidence="2">
    <location>
        <begin position="198"/>
        <end position="216"/>
    </location>
</feature>
<gene>
    <name evidence="3" type="ORF">FEQUK3_LOCUS6378</name>
</gene>
<keyword evidence="2" id="KW-0472">Membrane</keyword>
<feature type="compositionally biased region" description="Polar residues" evidence="1">
    <location>
        <begin position="65"/>
        <end position="77"/>
    </location>
</feature>
<evidence type="ECO:0000256" key="2">
    <source>
        <dbReference type="SAM" id="Phobius"/>
    </source>
</evidence>
<sequence>MTDSVKEAFREIDEIAGTSLFMITLEAQTAFDMLREGISECTAKAEELRIKQEPKKYLFPIGHTSRPQSWTSGSSAPPTGGIVQRTSFGRGRTDADQHTEGNSAGVGGRRWRRSHKKAKASPKRAEDHWTRLFNLVKSPVCVASFAGLYVIAKPILRSDEGGEIKTRFPKVFYTMLATSFLTSVASAVGYAWSPPASIPLAYVSGLTLNIATLLIIQDSRNQIKEGFEETGRLAAEVNDLEAEVGRLRGRY</sequence>